<dbReference type="EMBL" id="SWFT01000019">
    <property type="protein sequence ID" value="KAA8907810.1"/>
    <property type="molecule type" value="Genomic_DNA"/>
</dbReference>
<gene>
    <name evidence="3" type="ORF">DIURU_000497</name>
</gene>
<feature type="compositionally biased region" description="Basic and acidic residues" evidence="2">
    <location>
        <begin position="131"/>
        <end position="145"/>
    </location>
</feature>
<dbReference type="Proteomes" id="UP000449547">
    <property type="component" value="Unassembled WGS sequence"/>
</dbReference>
<feature type="coiled-coil region" evidence="1">
    <location>
        <begin position="275"/>
        <end position="302"/>
    </location>
</feature>
<keyword evidence="1" id="KW-0175">Coiled coil</keyword>
<feature type="compositionally biased region" description="Pro residues" evidence="2">
    <location>
        <begin position="251"/>
        <end position="264"/>
    </location>
</feature>
<comment type="caution">
    <text evidence="3">The sequence shown here is derived from an EMBL/GenBank/DDBJ whole genome shotgun (WGS) entry which is preliminary data.</text>
</comment>
<reference evidence="3 4" key="1">
    <citation type="submission" date="2019-07" db="EMBL/GenBank/DDBJ databases">
        <title>Genome assembly of two rare yeast pathogens: Diutina rugosa and Trichomonascus ciferrii.</title>
        <authorList>
            <person name="Mixao V."/>
            <person name="Saus E."/>
            <person name="Hansen A."/>
            <person name="Lass-Flor C."/>
            <person name="Gabaldon T."/>
        </authorList>
    </citation>
    <scope>NUCLEOTIDE SEQUENCE [LARGE SCALE GENOMIC DNA]</scope>
    <source>
        <strain evidence="3 4">CBS 613</strain>
    </source>
</reference>
<proteinExistence type="predicted"/>
<dbReference type="CDD" id="cd14686">
    <property type="entry name" value="bZIP"/>
    <property type="match status" value="1"/>
</dbReference>
<name>A0A642UYF4_DIURU</name>
<dbReference type="VEuPathDB" id="FungiDB:DIURU_000497"/>
<accession>A0A642UYF4</accession>
<keyword evidence="4" id="KW-1185">Reference proteome</keyword>
<evidence type="ECO:0000313" key="4">
    <source>
        <dbReference type="Proteomes" id="UP000449547"/>
    </source>
</evidence>
<feature type="region of interest" description="Disordered" evidence="2">
    <location>
        <begin position="213"/>
        <end position="275"/>
    </location>
</feature>
<evidence type="ECO:0000256" key="1">
    <source>
        <dbReference type="SAM" id="Coils"/>
    </source>
</evidence>
<organism evidence="3 4">
    <name type="scientific">Diutina rugosa</name>
    <name type="common">Yeast</name>
    <name type="synonym">Candida rugosa</name>
    <dbReference type="NCBI Taxonomy" id="5481"/>
    <lineage>
        <taxon>Eukaryota</taxon>
        <taxon>Fungi</taxon>
        <taxon>Dikarya</taxon>
        <taxon>Ascomycota</taxon>
        <taxon>Saccharomycotina</taxon>
        <taxon>Pichiomycetes</taxon>
        <taxon>Debaryomycetaceae</taxon>
        <taxon>Diutina</taxon>
    </lineage>
</organism>
<feature type="region of interest" description="Disordered" evidence="2">
    <location>
        <begin position="129"/>
        <end position="166"/>
    </location>
</feature>
<dbReference type="AlphaFoldDB" id="A0A642UYF4"/>
<feature type="compositionally biased region" description="Pro residues" evidence="2">
    <location>
        <begin position="229"/>
        <end position="239"/>
    </location>
</feature>
<protein>
    <submittedName>
        <fullName evidence="3">Uncharacterized protein</fullName>
    </submittedName>
</protein>
<dbReference type="GeneID" id="54779150"/>
<feature type="region of interest" description="Disordered" evidence="2">
    <location>
        <begin position="1"/>
        <end position="110"/>
    </location>
</feature>
<dbReference type="RefSeq" id="XP_034014816.1">
    <property type="nucleotide sequence ID" value="XM_034157899.1"/>
</dbReference>
<feature type="compositionally biased region" description="Pro residues" evidence="2">
    <location>
        <begin position="150"/>
        <end position="161"/>
    </location>
</feature>
<sequence length="443" mass="48460">MAASESNYAYQDSASSGDYTTDSCEPSQPQNSTFFRRLELSLDGDATDTTIDPPPVPDTDTTAASTVHHPPKQQPPHDTVDTILASSSSAAAPPGAGASAPHHGADPRIAQLEHRVDDMAEQIQMLQRALARAESERDQSREQLRQLRQQPPPPPPPPPRDPALTTQPSLNVMMKEFRLGRGVRPAVVASPATAAVFDDSMITTSTPAKSAFIDGSATPLQPATAGPSGSPPSLAPSPTPARHVPSGPHRVPLPPAAPAAPVAPAPAGGDGCDDHQRLQRRVDELVEENERLRRENADLHRQVGDGSTATTAASFPRWLQREYRERHLDKFDRWSKVKLANCLKITVLELLHCRDPDEYVKATRVAAKHLRVMHAFCESLYHACFPRRHQWLVDAIAAGDVVFFTNAIDRLVSKFDLTTYEDFLRQKYDAPPRQPDKYLPSSP</sequence>
<feature type="compositionally biased region" description="Polar residues" evidence="2">
    <location>
        <begin position="1"/>
        <end position="34"/>
    </location>
</feature>
<evidence type="ECO:0000256" key="2">
    <source>
        <dbReference type="SAM" id="MobiDB-lite"/>
    </source>
</evidence>
<evidence type="ECO:0000313" key="3">
    <source>
        <dbReference type="EMBL" id="KAA8907810.1"/>
    </source>
</evidence>
<feature type="compositionally biased region" description="Low complexity" evidence="2">
    <location>
        <begin position="85"/>
        <end position="102"/>
    </location>
</feature>